<dbReference type="RefSeq" id="WP_150968499.1">
    <property type="nucleotide sequence ID" value="NZ_VZDO01000003.1"/>
</dbReference>
<evidence type="ECO:0008006" key="3">
    <source>
        <dbReference type="Google" id="ProtNLM"/>
    </source>
</evidence>
<dbReference type="InterPro" id="IPR011330">
    <property type="entry name" value="Glyco_hydro/deAcase_b/a-brl"/>
</dbReference>
<reference evidence="1 2" key="1">
    <citation type="submission" date="2019-09" db="EMBL/GenBank/DDBJ databases">
        <title>YIM 132180 draft genome.</title>
        <authorList>
            <person name="Zhang K."/>
        </authorList>
    </citation>
    <scope>NUCLEOTIDE SEQUENCE [LARGE SCALE GENOMIC DNA]</scope>
    <source>
        <strain evidence="1 2">YIM 132180</strain>
    </source>
</reference>
<keyword evidence="2" id="KW-1185">Reference proteome</keyword>
<dbReference type="PANTHER" id="PTHR30105:SF2">
    <property type="entry name" value="DIVERGENT POLYSACCHARIDE DEACETYLASE SUPERFAMILY"/>
    <property type="match status" value="1"/>
</dbReference>
<evidence type="ECO:0000313" key="1">
    <source>
        <dbReference type="EMBL" id="KAB0681292.1"/>
    </source>
</evidence>
<dbReference type="CDD" id="cd10936">
    <property type="entry name" value="CE4_DAC2"/>
    <property type="match status" value="1"/>
</dbReference>
<dbReference type="EMBL" id="VZDO01000003">
    <property type="protein sequence ID" value="KAB0681292.1"/>
    <property type="molecule type" value="Genomic_DNA"/>
</dbReference>
<dbReference type="SUPFAM" id="SSF88713">
    <property type="entry name" value="Glycoside hydrolase/deacetylase"/>
    <property type="match status" value="1"/>
</dbReference>
<dbReference type="PANTHER" id="PTHR30105">
    <property type="entry name" value="UNCHARACTERIZED YIBQ-RELATED"/>
    <property type="match status" value="1"/>
</dbReference>
<dbReference type="InterPro" id="IPR006837">
    <property type="entry name" value="Divergent_DAC"/>
</dbReference>
<evidence type="ECO:0000313" key="2">
    <source>
        <dbReference type="Proteomes" id="UP000432089"/>
    </source>
</evidence>
<gene>
    <name evidence="1" type="ORF">F6X38_05215</name>
</gene>
<dbReference type="AlphaFoldDB" id="A0A7V7PRG3"/>
<proteinExistence type="predicted"/>
<sequence>MDTLYRPLGLDLGRRKPRRRGRSAIPALAGTLCFALLVGGSLAVSLTQPRFRDVDVFATHPAPPEPLAVAAANPPPASPPAAGPAVTAAPLQPLGRTSAGADDAAVAAADPDAPTIVYPPGAEGGYGKALSMRDPGSLRQAASEAAEPDAALLEHGAEGLLPIRAADGRRPFDVYSIAPASDLGTRVAIVVGGLGISQTGTMKAVRELDPAVTLAFAPAGNSLERWMREARHAGHELLLQLPMEPVGYPNVSPGEHTLTAGDAAAGRFDDLRWALGRLTNYVGVANYMGARLTGDEPAMRALAAELSRRGLLYLDDGTSARSLAKSAAREAGGVYAGADVVLDTTQDPAEIRKRLDTLERAARAKGQAIGVASAFDMSVAAIAAWMSEAEARGIKVVPVSALADDPEAQ</sequence>
<dbReference type="Pfam" id="PF04748">
    <property type="entry name" value="Polysacc_deac_2"/>
    <property type="match status" value="1"/>
</dbReference>
<comment type="caution">
    <text evidence="1">The sequence shown here is derived from an EMBL/GenBank/DDBJ whole genome shotgun (WGS) entry which is preliminary data.</text>
</comment>
<dbReference type="Gene3D" id="3.20.20.370">
    <property type="entry name" value="Glycoside hydrolase/deacetylase"/>
    <property type="match status" value="1"/>
</dbReference>
<organism evidence="1 2">
    <name type="scientific">Plantimonas leprariae</name>
    <dbReference type="NCBI Taxonomy" id="2615207"/>
    <lineage>
        <taxon>Bacteria</taxon>
        <taxon>Pseudomonadati</taxon>
        <taxon>Pseudomonadota</taxon>
        <taxon>Alphaproteobacteria</taxon>
        <taxon>Hyphomicrobiales</taxon>
        <taxon>Aurantimonadaceae</taxon>
        <taxon>Plantimonas</taxon>
    </lineage>
</organism>
<name>A0A7V7PRG3_9HYPH</name>
<dbReference type="GO" id="GO:0005975">
    <property type="term" value="P:carbohydrate metabolic process"/>
    <property type="evidence" value="ECO:0007669"/>
    <property type="project" value="InterPro"/>
</dbReference>
<protein>
    <recommendedName>
        <fullName evidence="3">Divergent polysaccharide deacetylase family protein</fullName>
    </recommendedName>
</protein>
<dbReference type="Proteomes" id="UP000432089">
    <property type="component" value="Unassembled WGS sequence"/>
</dbReference>
<accession>A0A7V7PRG3</accession>